<dbReference type="Pfam" id="PF06108">
    <property type="entry name" value="DUF952"/>
    <property type="match status" value="1"/>
</dbReference>
<organism evidence="1 2">
    <name type="scientific">Cuscuta australis</name>
    <dbReference type="NCBI Taxonomy" id="267555"/>
    <lineage>
        <taxon>Eukaryota</taxon>
        <taxon>Viridiplantae</taxon>
        <taxon>Streptophyta</taxon>
        <taxon>Embryophyta</taxon>
        <taxon>Tracheophyta</taxon>
        <taxon>Spermatophyta</taxon>
        <taxon>Magnoliopsida</taxon>
        <taxon>eudicotyledons</taxon>
        <taxon>Gunneridae</taxon>
        <taxon>Pentapetalae</taxon>
        <taxon>asterids</taxon>
        <taxon>lamiids</taxon>
        <taxon>Solanales</taxon>
        <taxon>Convolvulaceae</taxon>
        <taxon>Cuscuteae</taxon>
        <taxon>Cuscuta</taxon>
        <taxon>Cuscuta subgen. Grammica</taxon>
        <taxon>Cuscuta sect. Cleistogrammica</taxon>
    </lineage>
</organism>
<dbReference type="SUPFAM" id="SSF56399">
    <property type="entry name" value="ADP-ribosylation"/>
    <property type="match status" value="1"/>
</dbReference>
<evidence type="ECO:0000313" key="2">
    <source>
        <dbReference type="Proteomes" id="UP000249390"/>
    </source>
</evidence>
<dbReference type="PANTHER" id="PTHR34129:SF1">
    <property type="entry name" value="DUF952 DOMAIN-CONTAINING PROTEIN"/>
    <property type="match status" value="1"/>
</dbReference>
<gene>
    <name evidence="1" type="ORF">DM860_018194</name>
</gene>
<sequence length="127" mass="14217">MGSSDGVCEGFVYRICTGEEWEAMQKRGISFGREVDAASGYMHLSMLNQVGSTLEKFFMKFHKDLFLLQIDAKKLGDGLIYEAVDDTNVFPHFYGPSRSFSPLPLDAVVKSEQLVMSEGKFRCSLLS</sequence>
<proteinExistence type="predicted"/>
<dbReference type="Proteomes" id="UP000249390">
    <property type="component" value="Unassembled WGS sequence"/>
</dbReference>
<dbReference type="AlphaFoldDB" id="A0A328DA23"/>
<name>A0A328DA23_9ASTE</name>
<reference evidence="1 2" key="1">
    <citation type="submission" date="2018-06" db="EMBL/GenBank/DDBJ databases">
        <title>The Genome of Cuscuta australis (Dodder) Provides Insight into the Evolution of Plant Parasitism.</title>
        <authorList>
            <person name="Liu H."/>
        </authorList>
    </citation>
    <scope>NUCLEOTIDE SEQUENCE [LARGE SCALE GENOMIC DNA]</scope>
    <source>
        <strain evidence="2">cv. Yunnan</strain>
        <tissue evidence="1">Vines</tissue>
    </source>
</reference>
<keyword evidence="2" id="KW-1185">Reference proteome</keyword>
<dbReference type="EMBL" id="NQVE01000179">
    <property type="protein sequence ID" value="RAL42020.1"/>
    <property type="molecule type" value="Genomic_DNA"/>
</dbReference>
<accession>A0A328DA23</accession>
<dbReference type="PANTHER" id="PTHR34129">
    <property type="entry name" value="BLR1139 PROTEIN"/>
    <property type="match status" value="1"/>
</dbReference>
<dbReference type="Gene3D" id="3.20.170.20">
    <property type="entry name" value="Protein of unknown function DUF952"/>
    <property type="match status" value="1"/>
</dbReference>
<comment type="caution">
    <text evidence="1">The sequence shown here is derived from an EMBL/GenBank/DDBJ whole genome shotgun (WGS) entry which is preliminary data.</text>
</comment>
<protein>
    <submittedName>
        <fullName evidence="1">Uncharacterized protein</fullName>
    </submittedName>
</protein>
<evidence type="ECO:0000313" key="1">
    <source>
        <dbReference type="EMBL" id="RAL42020.1"/>
    </source>
</evidence>
<dbReference type="InterPro" id="IPR009297">
    <property type="entry name" value="DUF952"/>
</dbReference>